<keyword evidence="3" id="KW-1185">Reference proteome</keyword>
<evidence type="ECO:0000313" key="2">
    <source>
        <dbReference type="EMBL" id="MPC85584.1"/>
    </source>
</evidence>
<name>A0A5B7IZE5_PORTR</name>
<dbReference type="AlphaFoldDB" id="A0A5B7IZE5"/>
<organism evidence="2 3">
    <name type="scientific">Portunus trituberculatus</name>
    <name type="common">Swimming crab</name>
    <name type="synonym">Neptunus trituberculatus</name>
    <dbReference type="NCBI Taxonomy" id="210409"/>
    <lineage>
        <taxon>Eukaryota</taxon>
        <taxon>Metazoa</taxon>
        <taxon>Ecdysozoa</taxon>
        <taxon>Arthropoda</taxon>
        <taxon>Crustacea</taxon>
        <taxon>Multicrustacea</taxon>
        <taxon>Malacostraca</taxon>
        <taxon>Eumalacostraca</taxon>
        <taxon>Eucarida</taxon>
        <taxon>Decapoda</taxon>
        <taxon>Pleocyemata</taxon>
        <taxon>Brachyura</taxon>
        <taxon>Eubrachyura</taxon>
        <taxon>Portunoidea</taxon>
        <taxon>Portunidae</taxon>
        <taxon>Portuninae</taxon>
        <taxon>Portunus</taxon>
    </lineage>
</organism>
<evidence type="ECO:0000256" key="1">
    <source>
        <dbReference type="SAM" id="MobiDB-lite"/>
    </source>
</evidence>
<proteinExistence type="predicted"/>
<comment type="caution">
    <text evidence="2">The sequence shown here is derived from an EMBL/GenBank/DDBJ whole genome shotgun (WGS) entry which is preliminary data.</text>
</comment>
<protein>
    <submittedName>
        <fullName evidence="2">Uncharacterized protein</fullName>
    </submittedName>
</protein>
<reference evidence="2 3" key="1">
    <citation type="submission" date="2019-05" db="EMBL/GenBank/DDBJ databases">
        <title>Another draft genome of Portunus trituberculatus and its Hox gene families provides insights of decapod evolution.</title>
        <authorList>
            <person name="Jeong J.-H."/>
            <person name="Song I."/>
            <person name="Kim S."/>
            <person name="Choi T."/>
            <person name="Kim D."/>
            <person name="Ryu S."/>
            <person name="Kim W."/>
        </authorList>
    </citation>
    <scope>NUCLEOTIDE SEQUENCE [LARGE SCALE GENOMIC DNA]</scope>
    <source>
        <tissue evidence="2">Muscle</tissue>
    </source>
</reference>
<dbReference type="Proteomes" id="UP000324222">
    <property type="component" value="Unassembled WGS sequence"/>
</dbReference>
<sequence length="40" mass="4438">MEGCRLNSCCLALLKAEQRRHHTLSTARGAPPHSTLRHGQ</sequence>
<dbReference type="EMBL" id="VSRR010068873">
    <property type="protein sequence ID" value="MPC85584.1"/>
    <property type="molecule type" value="Genomic_DNA"/>
</dbReference>
<accession>A0A5B7IZE5</accession>
<gene>
    <name evidence="2" type="ORF">E2C01_080364</name>
</gene>
<feature type="region of interest" description="Disordered" evidence="1">
    <location>
        <begin position="20"/>
        <end position="40"/>
    </location>
</feature>
<evidence type="ECO:0000313" key="3">
    <source>
        <dbReference type="Proteomes" id="UP000324222"/>
    </source>
</evidence>